<protein>
    <recommendedName>
        <fullName evidence="14">CNNM transmembrane domain-containing protein</fullName>
    </recommendedName>
</protein>
<dbReference type="HOGENOM" id="CLU_011310_1_1_1"/>
<dbReference type="EMBL" id="DS985267">
    <property type="protein sequence ID" value="EDV19706.1"/>
    <property type="molecule type" value="Genomic_DNA"/>
</dbReference>
<reference evidence="12 13" key="1">
    <citation type="journal article" date="2008" name="Nature">
        <title>The Trichoplax genome and the nature of placozoans.</title>
        <authorList>
            <person name="Srivastava M."/>
            <person name="Begovic E."/>
            <person name="Chapman J."/>
            <person name="Putnam N.H."/>
            <person name="Hellsten U."/>
            <person name="Kawashima T."/>
            <person name="Kuo A."/>
            <person name="Mitros T."/>
            <person name="Salamov A."/>
            <person name="Carpenter M.L."/>
            <person name="Signorovitch A.Y."/>
            <person name="Moreno M.A."/>
            <person name="Kamm K."/>
            <person name="Grimwood J."/>
            <person name="Schmutz J."/>
            <person name="Shapiro H."/>
            <person name="Grigoriev I.V."/>
            <person name="Buss L.W."/>
            <person name="Schierwater B."/>
            <person name="Dellaporta S.L."/>
            <person name="Rokhsar D.S."/>
        </authorList>
    </citation>
    <scope>NUCLEOTIDE SEQUENCE [LARGE SCALE GENOMIC DNA]</scope>
    <source>
        <strain evidence="12 13">Grell-BS-1999</strain>
    </source>
</reference>
<gene>
    <name evidence="12" type="ORF">TRIADDRAFT_1604</name>
</gene>
<keyword evidence="6 8" id="KW-0472">Membrane</keyword>
<accession>B3SBX0</accession>
<evidence type="ECO:0000256" key="4">
    <source>
        <dbReference type="ARBA" id="ARBA00022737"/>
    </source>
</evidence>
<dbReference type="FunCoup" id="B3SBX0">
    <property type="interactions" value="470"/>
</dbReference>
<evidence type="ECO:0000256" key="8">
    <source>
        <dbReference type="PROSITE-ProRule" id="PRU01193"/>
    </source>
</evidence>
<dbReference type="Gene3D" id="3.10.580.10">
    <property type="entry name" value="CBS-domain"/>
    <property type="match status" value="1"/>
</dbReference>
<dbReference type="Pfam" id="PF25562">
    <property type="entry name" value="CNBH_CNNM2_C"/>
    <property type="match status" value="1"/>
</dbReference>
<evidence type="ECO:0000256" key="6">
    <source>
        <dbReference type="ARBA" id="ARBA00023136"/>
    </source>
</evidence>
<organism evidence="12 13">
    <name type="scientific">Trichoplax adhaerens</name>
    <name type="common">Trichoplax reptans</name>
    <dbReference type="NCBI Taxonomy" id="10228"/>
    <lineage>
        <taxon>Eukaryota</taxon>
        <taxon>Metazoa</taxon>
        <taxon>Placozoa</taxon>
        <taxon>Uniplacotomia</taxon>
        <taxon>Trichoplacea</taxon>
        <taxon>Trichoplacidae</taxon>
        <taxon>Trichoplax</taxon>
    </lineage>
</organism>
<dbReference type="InterPro" id="IPR046342">
    <property type="entry name" value="CBS_dom_sf"/>
</dbReference>
<evidence type="ECO:0000256" key="5">
    <source>
        <dbReference type="ARBA" id="ARBA00022989"/>
    </source>
</evidence>
<dbReference type="FunFam" id="3.10.580.10:FF:000006">
    <property type="entry name" value="DUF21 and CBS domain protein"/>
    <property type="match status" value="1"/>
</dbReference>
<dbReference type="RefSeq" id="XP_002117730.1">
    <property type="nucleotide sequence ID" value="XM_002117694.1"/>
</dbReference>
<evidence type="ECO:0000256" key="3">
    <source>
        <dbReference type="ARBA" id="ARBA00022692"/>
    </source>
</evidence>
<dbReference type="PROSITE" id="PS51371">
    <property type="entry name" value="CBS"/>
    <property type="match status" value="1"/>
</dbReference>
<dbReference type="KEGG" id="tad:TRIADDRAFT_1604"/>
<dbReference type="GO" id="GO:1905941">
    <property type="term" value="P:positive regulation of gonad development"/>
    <property type="evidence" value="ECO:0007669"/>
    <property type="project" value="UniProtKB-ARBA"/>
</dbReference>
<dbReference type="GO" id="GO:0022857">
    <property type="term" value="F:transmembrane transporter activity"/>
    <property type="evidence" value="ECO:0000318"/>
    <property type="project" value="GO_Central"/>
</dbReference>
<evidence type="ECO:0000259" key="11">
    <source>
        <dbReference type="PROSITE" id="PS51846"/>
    </source>
</evidence>
<evidence type="ECO:0000256" key="7">
    <source>
        <dbReference type="PROSITE-ProRule" id="PRU00703"/>
    </source>
</evidence>
<dbReference type="Pfam" id="PF01595">
    <property type="entry name" value="CNNM"/>
    <property type="match status" value="1"/>
</dbReference>
<dbReference type="eggNOG" id="KOG2118">
    <property type="taxonomic scope" value="Eukaryota"/>
</dbReference>
<feature type="transmembrane region" description="Helical" evidence="9">
    <location>
        <begin position="6"/>
        <end position="27"/>
    </location>
</feature>
<dbReference type="SUPFAM" id="SSF54631">
    <property type="entry name" value="CBS-domain pair"/>
    <property type="match status" value="1"/>
</dbReference>
<evidence type="ECO:0000256" key="1">
    <source>
        <dbReference type="ARBA" id="ARBA00004141"/>
    </source>
</evidence>
<keyword evidence="4" id="KW-0677">Repeat</keyword>
<feature type="domain" description="CBS" evidence="10">
    <location>
        <begin position="265"/>
        <end position="331"/>
    </location>
</feature>
<dbReference type="OrthoDB" id="5353557at2759"/>
<evidence type="ECO:0000256" key="2">
    <source>
        <dbReference type="ARBA" id="ARBA00010484"/>
    </source>
</evidence>
<dbReference type="Pfam" id="PF00571">
    <property type="entry name" value="CBS"/>
    <property type="match status" value="1"/>
</dbReference>
<dbReference type="InterPro" id="IPR044751">
    <property type="entry name" value="Ion_transp-like_CBS"/>
</dbReference>
<dbReference type="InParanoid" id="B3SBX0"/>
<dbReference type="GeneID" id="6758984"/>
<comment type="similarity">
    <text evidence="2">Belongs to the ACDP family.</text>
</comment>
<dbReference type="CTD" id="6758984"/>
<evidence type="ECO:0000313" key="12">
    <source>
        <dbReference type="EMBL" id="EDV19706.1"/>
    </source>
</evidence>
<evidence type="ECO:0000256" key="9">
    <source>
        <dbReference type="SAM" id="Phobius"/>
    </source>
</evidence>
<sequence>LPLFVKILFLIALLLLSGLFSGLNLGLMALDPTELQVVITAGNETEQKYAKVIEPIRRHGNYLLCTILLGNVLVNNTLTILLDDITSGIVAVIGATISIVILGEIIPQSICSRYGLAIGARTIWLTKLFMVVTAPLSYPLSMILDWILGAEIGRIYTREKLLKFLEITKKHNDIENDEMQMISGVLNFKKKTVVDVMTKYEDVFMLEIDSILDFDTIDRIYQSGHSRIPVYEGDCCSVVSILHVKDLAFVDPDDRSPLRAIVEFHNRPVNWVYDDTSLDRMLDYFKKGISHMVLIKVVRQVDDRDPVYDILGVVTLEDVIEELIQSEIVDETDVYIDNRSRKPVPNRKNIIDLSMYRDADSVSLSPQQTLAVFRYLSSVVDPFFEEFISETILKRLLKKEVVFDLHVAGATVSKKTLYESGIPADYFIMIVEGKVSVIVGAENLGFESGSFSYFGAPCL</sequence>
<name>B3SBX0_TRIAD</name>
<feature type="non-terminal residue" evidence="12">
    <location>
        <position position="1"/>
    </location>
</feature>
<dbReference type="CDD" id="cd04590">
    <property type="entry name" value="CBS_pair_CorC_HlyC_assoc"/>
    <property type="match status" value="1"/>
</dbReference>
<evidence type="ECO:0000259" key="10">
    <source>
        <dbReference type="PROSITE" id="PS51371"/>
    </source>
</evidence>
<dbReference type="PhylomeDB" id="B3SBX0"/>
<dbReference type="PANTHER" id="PTHR12064">
    <property type="entry name" value="METAL TRANSPORTER CNNM"/>
    <property type="match status" value="1"/>
</dbReference>
<proteinExistence type="inferred from homology"/>
<evidence type="ECO:0008006" key="14">
    <source>
        <dbReference type="Google" id="ProtNLM"/>
    </source>
</evidence>
<evidence type="ECO:0000313" key="13">
    <source>
        <dbReference type="Proteomes" id="UP000009022"/>
    </source>
</evidence>
<dbReference type="GO" id="GO:0010960">
    <property type="term" value="P:magnesium ion homeostasis"/>
    <property type="evidence" value="ECO:0000318"/>
    <property type="project" value="GO_Central"/>
</dbReference>
<dbReference type="OMA" id="AAHHFLY"/>
<feature type="non-terminal residue" evidence="12">
    <location>
        <position position="459"/>
    </location>
</feature>
<dbReference type="PROSITE" id="PS51846">
    <property type="entry name" value="CNNM"/>
    <property type="match status" value="1"/>
</dbReference>
<dbReference type="GO" id="GO:0005886">
    <property type="term" value="C:plasma membrane"/>
    <property type="evidence" value="ECO:0000318"/>
    <property type="project" value="GO_Central"/>
</dbReference>
<dbReference type="GO" id="GO:0032026">
    <property type="term" value="P:response to magnesium ion"/>
    <property type="evidence" value="ECO:0007669"/>
    <property type="project" value="UniProtKB-ARBA"/>
</dbReference>
<keyword evidence="13" id="KW-1185">Reference proteome</keyword>
<dbReference type="GO" id="GO:0008340">
    <property type="term" value="P:determination of adult lifespan"/>
    <property type="evidence" value="ECO:0007669"/>
    <property type="project" value="UniProtKB-ARBA"/>
</dbReference>
<feature type="transmembrane region" description="Helical" evidence="9">
    <location>
        <begin position="88"/>
        <end position="107"/>
    </location>
</feature>
<dbReference type="InterPro" id="IPR000644">
    <property type="entry name" value="CBS_dom"/>
</dbReference>
<dbReference type="AlphaFoldDB" id="B3SBX0"/>
<dbReference type="InterPro" id="IPR045095">
    <property type="entry name" value="ACDP"/>
</dbReference>
<dbReference type="STRING" id="10228.B3SBX0"/>
<keyword evidence="3 8" id="KW-0812">Transmembrane</keyword>
<feature type="domain" description="CNNM transmembrane" evidence="11">
    <location>
        <begin position="1"/>
        <end position="178"/>
    </location>
</feature>
<dbReference type="InterPro" id="IPR002550">
    <property type="entry name" value="CNNM"/>
</dbReference>
<dbReference type="PANTHER" id="PTHR12064:SF94">
    <property type="entry name" value="UNEXTENDED PROTEIN"/>
    <property type="match status" value="1"/>
</dbReference>
<keyword evidence="7" id="KW-0129">CBS domain</keyword>
<dbReference type="Proteomes" id="UP000009022">
    <property type="component" value="Unassembled WGS sequence"/>
</dbReference>
<dbReference type="GO" id="GO:0040018">
    <property type="term" value="P:positive regulation of multicellular organism growth"/>
    <property type="evidence" value="ECO:0007669"/>
    <property type="project" value="UniProtKB-ARBA"/>
</dbReference>
<feature type="transmembrane region" description="Helical" evidence="9">
    <location>
        <begin position="128"/>
        <end position="148"/>
    </location>
</feature>
<comment type="subcellular location">
    <subcellularLocation>
        <location evidence="1">Membrane</location>
        <topology evidence="1">Multi-pass membrane protein</topology>
    </subcellularLocation>
</comment>
<keyword evidence="5 8" id="KW-1133">Transmembrane helix</keyword>